<evidence type="ECO:0000313" key="2">
    <source>
        <dbReference type="EMBL" id="QQB14777.1"/>
    </source>
</evidence>
<sequence length="559" mass="59329">MMTPVPPTITIAELRAQLTAGAISAAELLDVHLARIAADPALNAVVVDNPAAHAAAAESDRRLADGTARPLEGIPFTVKDSFMVAGLTVAAGSPAFADLEARWDAFSVARLRAAGAVLIGKTTMPPLADGGMQRGLYGRAESPFNRDFLAAAYASGSSNGSGVAVAASLCQFGLGEETVSSGRSPASNNGIVAYTPSRGLISLRGNWPLFPTRDVVVPHTKSVTDLLEVLNVLVADDPETRGDFWRLQTAVPLPRPSEWRPADFRAIGRPGMLAGARLAAPRRYLGADSLIEVHPDVRALWEDTRARLEAAGATVVETDFPLIDEYEGTSPTHERLAEAADLPRGWMEHEFTTLPAFGWDDFLRANGDPALDSLVKADPALLFPLPAGTLPDRYPEVADNLNRYDDIVAVARAHPSGIDVTAIPGFAEALGELEDLRVRLLEDWLDDEGFDAVVFPANADVGGADADRDPASADLAWRNGTHYSNGNLALRHLGVPTVTTSMGTMASTGMPVGVTFAGAAYTDATLLGLAWDFERVRGPRPLPPIDEHWEFAAGTEPTA</sequence>
<dbReference type="Pfam" id="PF01425">
    <property type="entry name" value="Amidase"/>
    <property type="match status" value="1"/>
</dbReference>
<protein>
    <submittedName>
        <fullName evidence="2">Amidase</fullName>
        <ecNumber evidence="2">3.5.1.4</ecNumber>
    </submittedName>
</protein>
<dbReference type="EC" id="3.5.1.4" evidence="2"/>
<dbReference type="PANTHER" id="PTHR42678">
    <property type="entry name" value="AMIDASE"/>
    <property type="match status" value="1"/>
</dbReference>
<dbReference type="InterPro" id="IPR023631">
    <property type="entry name" value="Amidase_dom"/>
</dbReference>
<keyword evidence="2" id="KW-0378">Hydrolase</keyword>
<dbReference type="NCBIfam" id="NF005127">
    <property type="entry name" value="PRK06565.1"/>
    <property type="match status" value="1"/>
</dbReference>
<accession>A0A7T3ZZW6</accession>
<proteinExistence type="predicted"/>
<feature type="domain" description="Amidase" evidence="1">
    <location>
        <begin position="28"/>
        <end position="326"/>
    </location>
</feature>
<dbReference type="PANTHER" id="PTHR42678:SF11">
    <property type="entry name" value="AMIDASE FAMILY PROTEIN"/>
    <property type="match status" value="1"/>
</dbReference>
<organism evidence="2 3">
    <name type="scientific">Brevibacterium casei</name>
    <dbReference type="NCBI Taxonomy" id="33889"/>
    <lineage>
        <taxon>Bacteria</taxon>
        <taxon>Bacillati</taxon>
        <taxon>Actinomycetota</taxon>
        <taxon>Actinomycetes</taxon>
        <taxon>Micrococcales</taxon>
        <taxon>Brevibacteriaceae</taxon>
        <taxon>Brevibacterium</taxon>
    </lineage>
</organism>
<dbReference type="EMBL" id="CP065989">
    <property type="protein sequence ID" value="QQB14777.1"/>
    <property type="molecule type" value="Genomic_DNA"/>
</dbReference>
<evidence type="ECO:0000313" key="3">
    <source>
        <dbReference type="Proteomes" id="UP000595374"/>
    </source>
</evidence>
<dbReference type="GO" id="GO:0004040">
    <property type="term" value="F:amidase activity"/>
    <property type="evidence" value="ECO:0007669"/>
    <property type="project" value="UniProtKB-EC"/>
</dbReference>
<reference evidence="2 3" key="1">
    <citation type="submission" date="2020-12" db="EMBL/GenBank/DDBJ databases">
        <title>FDA dAtabase for Regulatory Grade micrObial Sequences (FDA-ARGOS): Supporting development and validation of Infectious Disease Dx tests.</title>
        <authorList>
            <person name="Sproer C."/>
            <person name="Gronow S."/>
            <person name="Severitt S."/>
            <person name="Schroder I."/>
            <person name="Tallon L."/>
            <person name="Sadzewicz L."/>
            <person name="Zhao X."/>
            <person name="Boylan J."/>
            <person name="Ott S."/>
            <person name="Bowen H."/>
            <person name="Vavikolanu K."/>
            <person name="Mehta A."/>
            <person name="Aluvathingal J."/>
            <person name="Nadendla S."/>
            <person name="Lowell S."/>
            <person name="Myers T."/>
            <person name="Yan Y."/>
            <person name="Sichtig H."/>
        </authorList>
    </citation>
    <scope>NUCLEOTIDE SEQUENCE [LARGE SCALE GENOMIC DNA]</scope>
    <source>
        <strain evidence="2 3">FDAARGOS_990</strain>
    </source>
</reference>
<gene>
    <name evidence="2" type="ORF">I6H47_02000</name>
</gene>
<dbReference type="AlphaFoldDB" id="A0A7T3ZZW6"/>
<dbReference type="SUPFAM" id="SSF75304">
    <property type="entry name" value="Amidase signature (AS) enzymes"/>
    <property type="match status" value="1"/>
</dbReference>
<dbReference type="Proteomes" id="UP000595374">
    <property type="component" value="Chromosome"/>
</dbReference>
<evidence type="ECO:0000259" key="1">
    <source>
        <dbReference type="Pfam" id="PF01425"/>
    </source>
</evidence>
<dbReference type="Gene3D" id="3.90.1300.10">
    <property type="entry name" value="Amidase signature (AS) domain"/>
    <property type="match status" value="1"/>
</dbReference>
<dbReference type="InterPro" id="IPR036928">
    <property type="entry name" value="AS_sf"/>
</dbReference>
<name>A0A7T3ZZW6_9MICO</name>